<dbReference type="AlphaFoldDB" id="A0AAN6PJV9"/>
<keyword evidence="2" id="KW-0472">Membrane</keyword>
<evidence type="ECO:0000256" key="1">
    <source>
        <dbReference type="SAM" id="MobiDB-lite"/>
    </source>
</evidence>
<dbReference type="InterPro" id="IPR050879">
    <property type="entry name" value="Acyltransferase_3"/>
</dbReference>
<evidence type="ECO:0000256" key="2">
    <source>
        <dbReference type="SAM" id="Phobius"/>
    </source>
</evidence>
<keyword evidence="4" id="KW-0808">Transferase</keyword>
<feature type="transmembrane region" description="Helical" evidence="2">
    <location>
        <begin position="278"/>
        <end position="306"/>
    </location>
</feature>
<feature type="transmembrane region" description="Helical" evidence="2">
    <location>
        <begin position="387"/>
        <end position="406"/>
    </location>
</feature>
<organism evidence="4 5">
    <name type="scientific">Parachaetomium inaequale</name>
    <dbReference type="NCBI Taxonomy" id="2588326"/>
    <lineage>
        <taxon>Eukaryota</taxon>
        <taxon>Fungi</taxon>
        <taxon>Dikarya</taxon>
        <taxon>Ascomycota</taxon>
        <taxon>Pezizomycotina</taxon>
        <taxon>Sordariomycetes</taxon>
        <taxon>Sordariomycetidae</taxon>
        <taxon>Sordariales</taxon>
        <taxon>Chaetomiaceae</taxon>
        <taxon>Parachaetomium</taxon>
    </lineage>
</organism>
<reference evidence="5" key="1">
    <citation type="journal article" date="2023" name="Mol. Phylogenet. Evol.">
        <title>Genome-scale phylogeny and comparative genomics of the fungal order Sordariales.</title>
        <authorList>
            <person name="Hensen N."/>
            <person name="Bonometti L."/>
            <person name="Westerberg I."/>
            <person name="Brannstrom I.O."/>
            <person name="Guillou S."/>
            <person name="Cros-Aarteil S."/>
            <person name="Calhoun S."/>
            <person name="Haridas S."/>
            <person name="Kuo A."/>
            <person name="Mondo S."/>
            <person name="Pangilinan J."/>
            <person name="Riley R."/>
            <person name="LaButti K."/>
            <person name="Andreopoulos B."/>
            <person name="Lipzen A."/>
            <person name="Chen C."/>
            <person name="Yan M."/>
            <person name="Daum C."/>
            <person name="Ng V."/>
            <person name="Clum A."/>
            <person name="Steindorff A."/>
            <person name="Ohm R.A."/>
            <person name="Martin F."/>
            <person name="Silar P."/>
            <person name="Natvig D.O."/>
            <person name="Lalanne C."/>
            <person name="Gautier V."/>
            <person name="Ament-Velasquez S.L."/>
            <person name="Kruys A."/>
            <person name="Hutchinson M.I."/>
            <person name="Powell A.J."/>
            <person name="Barry K."/>
            <person name="Miller A.N."/>
            <person name="Grigoriev I.V."/>
            <person name="Debuchy R."/>
            <person name="Gladieux P."/>
            <person name="Hiltunen Thoren M."/>
            <person name="Johannesson H."/>
        </authorList>
    </citation>
    <scope>NUCLEOTIDE SEQUENCE [LARGE SCALE GENOMIC DNA]</scope>
    <source>
        <strain evidence="5">CBS 284.82</strain>
    </source>
</reference>
<dbReference type="GO" id="GO:0016747">
    <property type="term" value="F:acyltransferase activity, transferring groups other than amino-acyl groups"/>
    <property type="evidence" value="ECO:0007669"/>
    <property type="project" value="InterPro"/>
</dbReference>
<dbReference type="InterPro" id="IPR002656">
    <property type="entry name" value="Acyl_transf_3_dom"/>
</dbReference>
<feature type="transmembrane region" description="Helical" evidence="2">
    <location>
        <begin position="246"/>
        <end position="266"/>
    </location>
</feature>
<evidence type="ECO:0000313" key="5">
    <source>
        <dbReference type="Proteomes" id="UP001303115"/>
    </source>
</evidence>
<evidence type="ECO:0000313" key="4">
    <source>
        <dbReference type="EMBL" id="KAK4042236.1"/>
    </source>
</evidence>
<keyword evidence="2" id="KW-0812">Transmembrane</keyword>
<feature type="transmembrane region" description="Helical" evidence="2">
    <location>
        <begin position="480"/>
        <end position="501"/>
    </location>
</feature>
<dbReference type="EMBL" id="MU854344">
    <property type="protein sequence ID" value="KAK4042236.1"/>
    <property type="molecule type" value="Genomic_DNA"/>
</dbReference>
<feature type="transmembrane region" description="Helical" evidence="2">
    <location>
        <begin position="326"/>
        <end position="345"/>
    </location>
</feature>
<keyword evidence="2" id="KW-1133">Transmembrane helix</keyword>
<accession>A0AAN6PJV9</accession>
<sequence length="536" mass="60230">MITTTTTTTTPGHRRGTPTSPSSMHNLIRRHPWTRFLRPLLPSFVADALFPEHRPPPSRLHPTSYLDGLRGVAAILVFICHFTENHFHPLTHSYGVAPDPPPDLDLDLKMAGGGSGSGSGQAGSGDSWIQLPFLRVVFSGRPMVHIFFVISGFVLSYKPVRALHARETEKCYAALASSAFRRGLRLFGPCVVSTWMVLCLRQMGCLTPAKETLAEELWKWKGAVFHQITWPWAWDRDLRPAYDVHLWTIPIEFAHSMLLFMVLLMLSRVRLRIRMAAVFGLMVYCLACGKWAGFEFLAGLFLAEVYVLRAARAKEWERNWETHQNWALKSFQIGLILLGLFIAGWPNHDADRTPGIRYFLAQTPFPFAAMDPRAPEKLMDPLAPQKFWFSLSAVATVWSLGDLGFLRRFFESPFAQYCGRISYAVYICHGPVEGLFQERLIGHPPIPERGEPGALDYKPAQPAMGVKGLIGVETTTQITVGWFLGLWLLGPLVIWAADLFWRGVDSQIVTLARRLETLCLDDTEPSPRSQGYSVAA</sequence>
<gene>
    <name evidence="4" type="ORF">C8A01DRAFT_14131</name>
</gene>
<evidence type="ECO:0000259" key="3">
    <source>
        <dbReference type="Pfam" id="PF01757"/>
    </source>
</evidence>
<dbReference type="Proteomes" id="UP001303115">
    <property type="component" value="Unassembled WGS sequence"/>
</dbReference>
<feature type="region of interest" description="Disordered" evidence="1">
    <location>
        <begin position="1"/>
        <end position="25"/>
    </location>
</feature>
<dbReference type="PANTHER" id="PTHR23028">
    <property type="entry name" value="ACETYLTRANSFERASE"/>
    <property type="match status" value="1"/>
</dbReference>
<dbReference type="PANTHER" id="PTHR23028:SF126">
    <property type="entry name" value="ACYLTRANSFERASE 3 DOMAIN-CONTAINING PROTEIN"/>
    <property type="match status" value="1"/>
</dbReference>
<keyword evidence="4" id="KW-0012">Acyltransferase</keyword>
<feature type="domain" description="Acyltransferase 3" evidence="3">
    <location>
        <begin position="65"/>
        <end position="448"/>
    </location>
</feature>
<keyword evidence="5" id="KW-1185">Reference proteome</keyword>
<protein>
    <submittedName>
        <fullName evidence="4">Acyltransferase 3</fullName>
    </submittedName>
</protein>
<dbReference type="Pfam" id="PF01757">
    <property type="entry name" value="Acyl_transf_3"/>
    <property type="match status" value="1"/>
</dbReference>
<comment type="caution">
    <text evidence="4">The sequence shown here is derived from an EMBL/GenBank/DDBJ whole genome shotgun (WGS) entry which is preliminary data.</text>
</comment>
<feature type="compositionally biased region" description="Low complexity" evidence="1">
    <location>
        <begin position="1"/>
        <end position="11"/>
    </location>
</feature>
<proteinExistence type="predicted"/>
<name>A0AAN6PJV9_9PEZI</name>